<reference evidence="1" key="1">
    <citation type="submission" date="2023-07" db="EMBL/GenBank/DDBJ databases">
        <title>A collection of bacterial strains from the Burkholderia cepacia Research Laboratory and Repository.</title>
        <authorList>
            <person name="Lipuma J."/>
            <person name="Spilker T."/>
            <person name="Caverly L."/>
        </authorList>
    </citation>
    <scope>NUCLEOTIDE SEQUENCE</scope>
    <source>
        <strain evidence="1">AU44979</strain>
    </source>
</reference>
<organism evidence="1 2">
    <name type="scientific">Burkholderia contaminans</name>
    <dbReference type="NCBI Taxonomy" id="488447"/>
    <lineage>
        <taxon>Bacteria</taxon>
        <taxon>Pseudomonadati</taxon>
        <taxon>Pseudomonadota</taxon>
        <taxon>Betaproteobacteria</taxon>
        <taxon>Burkholderiales</taxon>
        <taxon>Burkholderiaceae</taxon>
        <taxon>Burkholderia</taxon>
        <taxon>Burkholderia cepacia complex</taxon>
    </lineage>
</organism>
<proteinExistence type="predicted"/>
<dbReference type="AlphaFoldDB" id="A0AAP4VK47"/>
<evidence type="ECO:0000313" key="1">
    <source>
        <dbReference type="EMBL" id="MDN7568772.1"/>
    </source>
</evidence>
<gene>
    <name evidence="1" type="ORF">QZM56_30090</name>
</gene>
<protein>
    <submittedName>
        <fullName evidence="1">Uncharacterized protein</fullName>
    </submittedName>
</protein>
<dbReference type="Proteomes" id="UP001172109">
    <property type="component" value="Unassembled WGS sequence"/>
</dbReference>
<accession>A0AAP4VK47</accession>
<dbReference type="EMBL" id="JAUJQS010000029">
    <property type="protein sequence ID" value="MDN7568772.1"/>
    <property type="molecule type" value="Genomic_DNA"/>
</dbReference>
<comment type="caution">
    <text evidence="1">The sequence shown here is derived from an EMBL/GenBank/DDBJ whole genome shotgun (WGS) entry which is preliminary data.</text>
</comment>
<evidence type="ECO:0000313" key="2">
    <source>
        <dbReference type="Proteomes" id="UP001172109"/>
    </source>
</evidence>
<name>A0AAP4VK47_9BURK</name>
<sequence length="261" mass="29077">MDTVVRKKSPRAPSMPLTDALERTVKLYEKEGRHATSVDVVAQGLGYKDSKNGRAAQALASLRYYGLVERPKEGYLAVSKDFESYQFAPSASIKRDLLIKMLTTPPVFAELLEKYEARLPSDATIKFDLIQKGFSSGTADNVVALFRESVGFVGYYESSPAAVDGGDEEQSDAVVAGDVDYAQTPQQQVDSRDALSDQVEVRRQSLVRETSEEMVRIPVRLPKNRQAWLEIPIPFFEADKARLKAYIDLQLTDDEEGEAED</sequence>
<dbReference type="RefSeq" id="WP_137910487.1">
    <property type="nucleotide sequence ID" value="NZ_CADEUY010000003.1"/>
</dbReference>